<proteinExistence type="predicted"/>
<gene>
    <name evidence="1" type="ORF">Plil01_000884800</name>
</gene>
<dbReference type="OrthoDB" id="126639at2759"/>
<protein>
    <submittedName>
        <fullName evidence="1">Unnamed protein product</fullName>
    </submittedName>
</protein>
<accession>A0A9W6TZK8</accession>
<evidence type="ECO:0000313" key="1">
    <source>
        <dbReference type="EMBL" id="GMF22255.1"/>
    </source>
</evidence>
<comment type="caution">
    <text evidence="1">The sequence shown here is derived from an EMBL/GenBank/DDBJ whole genome shotgun (WGS) entry which is preliminary data.</text>
</comment>
<sequence>MGDKPLVGIVRNVVSIVIPTLASNRQEVAELTALPLAQIIENSLQISMGKMSLGSVYFLDQWPGLKAQPPELHEALYALSNSSMDVYTMDHRGTGRNSLLECVAAQATAEGSPKGRTISLEELPYCVADILKQIDGHTEAFSVTSAARDLVYLLDGLAENENSGEVLSLWHELWNLSDIPSEVLRPFLGLLVRNPSVRMLVLSILARITAALQQQRSARARFVLELLLTLMVEQAGGAAAIKSLDSSKILDILDTSLGNIGLKSAIMKLMRRHPT</sequence>
<keyword evidence="2" id="KW-1185">Reference proteome</keyword>
<dbReference type="EMBL" id="BSXW01000435">
    <property type="protein sequence ID" value="GMF22255.1"/>
    <property type="molecule type" value="Genomic_DNA"/>
</dbReference>
<name>A0A9W6TZK8_9STRA</name>
<organism evidence="1 2">
    <name type="scientific">Phytophthora lilii</name>
    <dbReference type="NCBI Taxonomy" id="2077276"/>
    <lineage>
        <taxon>Eukaryota</taxon>
        <taxon>Sar</taxon>
        <taxon>Stramenopiles</taxon>
        <taxon>Oomycota</taxon>
        <taxon>Peronosporomycetes</taxon>
        <taxon>Peronosporales</taxon>
        <taxon>Peronosporaceae</taxon>
        <taxon>Phytophthora</taxon>
    </lineage>
</organism>
<dbReference type="AlphaFoldDB" id="A0A9W6TZK8"/>
<evidence type="ECO:0000313" key="2">
    <source>
        <dbReference type="Proteomes" id="UP001165083"/>
    </source>
</evidence>
<dbReference type="Proteomes" id="UP001165083">
    <property type="component" value="Unassembled WGS sequence"/>
</dbReference>
<reference evidence="1" key="1">
    <citation type="submission" date="2023-04" db="EMBL/GenBank/DDBJ databases">
        <title>Phytophthora lilii NBRC 32176.</title>
        <authorList>
            <person name="Ichikawa N."/>
            <person name="Sato H."/>
            <person name="Tonouchi N."/>
        </authorList>
    </citation>
    <scope>NUCLEOTIDE SEQUENCE</scope>
    <source>
        <strain evidence="1">NBRC 32176</strain>
    </source>
</reference>